<dbReference type="NCBIfam" id="TIGR02347">
    <property type="entry name" value="chap_CCT_zeta"/>
    <property type="match status" value="1"/>
</dbReference>
<dbReference type="InterPro" id="IPR027413">
    <property type="entry name" value="GROEL-like_equatorial_sf"/>
</dbReference>
<dbReference type="OMA" id="LHPRIMT"/>
<dbReference type="EMBL" id="HG001733">
    <property type="protein sequence ID" value="CDF35491.1"/>
    <property type="molecule type" value="Genomic_DNA"/>
</dbReference>
<dbReference type="PROSITE" id="PS00750">
    <property type="entry name" value="TCP1_1"/>
    <property type="match status" value="1"/>
</dbReference>
<dbReference type="CDD" id="cd03342">
    <property type="entry name" value="TCP1_zeta"/>
    <property type="match status" value="1"/>
</dbReference>
<dbReference type="KEGG" id="ccp:CHC_T00003824001"/>
<organism evidence="8 9">
    <name type="scientific">Chondrus crispus</name>
    <name type="common">Carrageen Irish moss</name>
    <name type="synonym">Polymorpha crispa</name>
    <dbReference type="NCBI Taxonomy" id="2769"/>
    <lineage>
        <taxon>Eukaryota</taxon>
        <taxon>Rhodophyta</taxon>
        <taxon>Florideophyceae</taxon>
        <taxon>Rhodymeniophycidae</taxon>
        <taxon>Gigartinales</taxon>
        <taxon>Gigartinaceae</taxon>
        <taxon>Chondrus</taxon>
    </lineage>
</organism>
<keyword evidence="9" id="KW-1185">Reference proteome</keyword>
<dbReference type="PANTHER" id="PTHR11353">
    <property type="entry name" value="CHAPERONIN"/>
    <property type="match status" value="1"/>
</dbReference>
<reference evidence="9" key="1">
    <citation type="journal article" date="2013" name="Proc. Natl. Acad. Sci. U.S.A.">
        <title>Genome structure and metabolic features in the red seaweed Chondrus crispus shed light on evolution of the Archaeplastida.</title>
        <authorList>
            <person name="Collen J."/>
            <person name="Porcel B."/>
            <person name="Carre W."/>
            <person name="Ball S.G."/>
            <person name="Chaparro C."/>
            <person name="Tonon T."/>
            <person name="Barbeyron T."/>
            <person name="Michel G."/>
            <person name="Noel B."/>
            <person name="Valentin K."/>
            <person name="Elias M."/>
            <person name="Artiguenave F."/>
            <person name="Arun A."/>
            <person name="Aury J.M."/>
            <person name="Barbosa-Neto J.F."/>
            <person name="Bothwell J.H."/>
            <person name="Bouget F.Y."/>
            <person name="Brillet L."/>
            <person name="Cabello-Hurtado F."/>
            <person name="Capella-Gutierrez S."/>
            <person name="Charrier B."/>
            <person name="Cladiere L."/>
            <person name="Cock J.M."/>
            <person name="Coelho S.M."/>
            <person name="Colleoni C."/>
            <person name="Czjzek M."/>
            <person name="Da Silva C."/>
            <person name="Delage L."/>
            <person name="Denoeud F."/>
            <person name="Deschamps P."/>
            <person name="Dittami S.M."/>
            <person name="Gabaldon T."/>
            <person name="Gachon C.M."/>
            <person name="Groisillier A."/>
            <person name="Herve C."/>
            <person name="Jabbari K."/>
            <person name="Katinka M."/>
            <person name="Kloareg B."/>
            <person name="Kowalczyk N."/>
            <person name="Labadie K."/>
            <person name="Leblanc C."/>
            <person name="Lopez P.J."/>
            <person name="McLachlan D.H."/>
            <person name="Meslet-Cladiere L."/>
            <person name="Moustafa A."/>
            <person name="Nehr Z."/>
            <person name="Nyvall Collen P."/>
            <person name="Panaud O."/>
            <person name="Partensky F."/>
            <person name="Poulain J."/>
            <person name="Rensing S.A."/>
            <person name="Rousvoal S."/>
            <person name="Samson G."/>
            <person name="Symeonidi A."/>
            <person name="Weissenbach J."/>
            <person name="Zambounis A."/>
            <person name="Wincker P."/>
            <person name="Boyen C."/>
        </authorList>
    </citation>
    <scope>NUCLEOTIDE SEQUENCE [LARGE SCALE GENOMIC DNA]</scope>
    <source>
        <strain evidence="9">cv. Stackhouse</strain>
    </source>
</reference>
<dbReference type="RefSeq" id="XP_005715310.1">
    <property type="nucleotide sequence ID" value="XM_005715253.1"/>
</dbReference>
<dbReference type="Gramene" id="CDF35491">
    <property type="protein sequence ID" value="CDF35491"/>
    <property type="gene ID" value="CHC_T00003824001"/>
</dbReference>
<dbReference type="InterPro" id="IPR012722">
    <property type="entry name" value="Chap_CCT_zeta"/>
</dbReference>
<dbReference type="GO" id="GO:0005737">
    <property type="term" value="C:cytoplasm"/>
    <property type="evidence" value="ECO:0007669"/>
    <property type="project" value="UniProtKB-SubCell"/>
</dbReference>
<dbReference type="InterPro" id="IPR002423">
    <property type="entry name" value="Cpn60/GroEL/TCP-1"/>
</dbReference>
<dbReference type="STRING" id="2769.R7QDI5"/>
<keyword evidence="4 7" id="KW-0547">Nucleotide-binding</keyword>
<dbReference type="GeneID" id="17323068"/>
<dbReference type="InterPro" id="IPR017998">
    <property type="entry name" value="Chaperone_TCP-1"/>
</dbReference>
<dbReference type="PhylomeDB" id="R7QDI5"/>
<comment type="similarity">
    <text evidence="2 7">Belongs to the TCP-1 chaperonin family.</text>
</comment>
<keyword evidence="6 7" id="KW-0143">Chaperone</keyword>
<dbReference type="AlphaFoldDB" id="R7QDI5"/>
<dbReference type="PROSITE" id="PS00751">
    <property type="entry name" value="TCP1_2"/>
    <property type="match status" value="1"/>
</dbReference>
<dbReference type="FunFam" id="3.30.260.10:FF:000017">
    <property type="entry name" value="T-complex protein 1 subunit zeta"/>
    <property type="match status" value="1"/>
</dbReference>
<dbReference type="GO" id="GO:0016887">
    <property type="term" value="F:ATP hydrolysis activity"/>
    <property type="evidence" value="ECO:0007669"/>
    <property type="project" value="InterPro"/>
</dbReference>
<evidence type="ECO:0000256" key="3">
    <source>
        <dbReference type="ARBA" id="ARBA00022490"/>
    </source>
</evidence>
<comment type="subcellular location">
    <subcellularLocation>
        <location evidence="1">Cytoplasm</location>
    </subcellularLocation>
</comment>
<dbReference type="Gene3D" id="3.30.260.10">
    <property type="entry name" value="TCP-1-like chaperonin intermediate domain"/>
    <property type="match status" value="1"/>
</dbReference>
<dbReference type="FunFam" id="1.10.560.10:FF:000058">
    <property type="entry name" value="T-complex protein 1 subunit zeta"/>
    <property type="match status" value="1"/>
</dbReference>
<evidence type="ECO:0000256" key="1">
    <source>
        <dbReference type="ARBA" id="ARBA00004496"/>
    </source>
</evidence>
<dbReference type="OrthoDB" id="10052040at2759"/>
<evidence type="ECO:0000256" key="5">
    <source>
        <dbReference type="ARBA" id="ARBA00022840"/>
    </source>
</evidence>
<dbReference type="GO" id="GO:0051082">
    <property type="term" value="F:unfolded protein binding"/>
    <property type="evidence" value="ECO:0007669"/>
    <property type="project" value="InterPro"/>
</dbReference>
<dbReference type="PRINTS" id="PR00304">
    <property type="entry name" value="TCOMPLEXTCP1"/>
</dbReference>
<proteinExistence type="inferred from homology"/>
<dbReference type="FunFam" id="3.50.7.10:FF:000004">
    <property type="entry name" value="T-complex protein 1 subunit zeta"/>
    <property type="match status" value="1"/>
</dbReference>
<dbReference type="GO" id="GO:0005524">
    <property type="term" value="F:ATP binding"/>
    <property type="evidence" value="ECO:0007669"/>
    <property type="project" value="UniProtKB-KW"/>
</dbReference>
<evidence type="ECO:0000256" key="7">
    <source>
        <dbReference type="RuleBase" id="RU004187"/>
    </source>
</evidence>
<evidence type="ECO:0000256" key="2">
    <source>
        <dbReference type="ARBA" id="ARBA00008020"/>
    </source>
</evidence>
<evidence type="ECO:0008006" key="10">
    <source>
        <dbReference type="Google" id="ProtNLM"/>
    </source>
</evidence>
<evidence type="ECO:0000256" key="4">
    <source>
        <dbReference type="ARBA" id="ARBA00022741"/>
    </source>
</evidence>
<dbReference type="Gene3D" id="3.50.7.10">
    <property type="entry name" value="GroEL"/>
    <property type="match status" value="1"/>
</dbReference>
<dbReference type="GO" id="GO:0140662">
    <property type="term" value="F:ATP-dependent protein folding chaperone"/>
    <property type="evidence" value="ECO:0007669"/>
    <property type="project" value="InterPro"/>
</dbReference>
<evidence type="ECO:0000313" key="9">
    <source>
        <dbReference type="Proteomes" id="UP000012073"/>
    </source>
</evidence>
<dbReference type="Pfam" id="PF00118">
    <property type="entry name" value="Cpn60_TCP1"/>
    <property type="match status" value="1"/>
</dbReference>
<protein>
    <recommendedName>
        <fullName evidence="10">T-complex protein 1 subunit zeta</fullName>
    </recommendedName>
</protein>
<accession>R7QDI5</accession>
<dbReference type="SUPFAM" id="SSF52029">
    <property type="entry name" value="GroEL apical domain-like"/>
    <property type="match status" value="1"/>
</dbReference>
<dbReference type="Proteomes" id="UP000012073">
    <property type="component" value="Unassembled WGS sequence"/>
</dbReference>
<dbReference type="InterPro" id="IPR027410">
    <property type="entry name" value="TCP-1-like_intermed_sf"/>
</dbReference>
<gene>
    <name evidence="8" type="ORF">CHC_T00003824001</name>
</gene>
<dbReference type="InterPro" id="IPR027409">
    <property type="entry name" value="GroEL-like_apical_dom_sf"/>
</dbReference>
<keyword evidence="5 7" id="KW-0067">ATP-binding</keyword>
<keyword evidence="3" id="KW-0963">Cytoplasm</keyword>
<dbReference type="SUPFAM" id="SSF48592">
    <property type="entry name" value="GroEL equatorial domain-like"/>
    <property type="match status" value="1"/>
</dbReference>
<sequence length="529" mass="57450">MAVRLLNPGAEVSRRGLALHTTISAAKGLQSVLRSNLGPNGTIKMLVSGAGDIKITKDGKVLLDEMQIQNPTSAMIARAATAQDEICGDGTTSTVLLIGELLKKAEQLLIEGLHPRVIVDGFDLAKTEILRWMEDQKIATKNDREVLVSVARCSLLTKLSEKVALNMAEMLTDAVLCIARPSQPIDLHMVEIMSLMSLSSGPSRLVKGITLDHGCRHPDMPKRVKNAYILTCNISMEHEKSEVTSGFYYSSADQREKMVDAERAVVDGRVRKLIALKKQVCDGTDKNFVIINQKGIDPQSLDLLAKEGIMALRRAKRRNMERVTLACGGLPVNSEEGLTPDVLGFAGIVYEEVHEDEKYTFVENVKDPFSCTVLLRGPNKHTITQMKDAVRDGLRAVKNTIEDGCVLPGAGGFEIAAYRHLRQYAESSVTGKTKLGVVAFAEALQVVPKTLAETSGHDALDSIIKLEEGCAKGDVVGLDLATGEPLDPKASGIYDNYIVKRQMVALAGVISTQLLLVDEILRAGRDASR</sequence>
<evidence type="ECO:0000313" key="8">
    <source>
        <dbReference type="EMBL" id="CDF35491.1"/>
    </source>
</evidence>
<dbReference type="InterPro" id="IPR002194">
    <property type="entry name" value="Chaperonin_TCP-1_CS"/>
</dbReference>
<dbReference type="Gene3D" id="1.10.560.10">
    <property type="entry name" value="GroEL-like equatorial domain"/>
    <property type="match status" value="1"/>
</dbReference>
<name>R7QDI5_CHOCR</name>
<evidence type="ECO:0000256" key="6">
    <source>
        <dbReference type="ARBA" id="ARBA00023186"/>
    </source>
</evidence>
<dbReference type="SUPFAM" id="SSF54849">
    <property type="entry name" value="GroEL-intermediate domain like"/>
    <property type="match status" value="1"/>
</dbReference>